<dbReference type="AlphaFoldDB" id="A0A1E1KTR2"/>
<evidence type="ECO:0000313" key="2">
    <source>
        <dbReference type="Proteomes" id="UP000178912"/>
    </source>
</evidence>
<proteinExistence type="predicted"/>
<gene>
    <name evidence="1" type="ORF">RAG0_09074</name>
</gene>
<keyword evidence="2" id="KW-1185">Reference proteome</keyword>
<evidence type="ECO:0000313" key="1">
    <source>
        <dbReference type="EMBL" id="CZT01445.1"/>
    </source>
</evidence>
<reference evidence="2" key="1">
    <citation type="submission" date="2016-03" db="EMBL/GenBank/DDBJ databases">
        <authorList>
            <person name="Guldener U."/>
        </authorList>
    </citation>
    <scope>NUCLEOTIDE SEQUENCE [LARGE SCALE GENOMIC DNA]</scope>
    <source>
        <strain evidence="2">04CH-RAC-A.6.1</strain>
    </source>
</reference>
<name>A0A1E1KTR2_9HELO</name>
<protein>
    <submittedName>
        <fullName evidence="1">Uncharacterized protein</fullName>
    </submittedName>
</protein>
<dbReference type="EMBL" id="FJUX01000051">
    <property type="protein sequence ID" value="CZT01445.1"/>
    <property type="molecule type" value="Genomic_DNA"/>
</dbReference>
<dbReference type="Proteomes" id="UP000178912">
    <property type="component" value="Unassembled WGS sequence"/>
</dbReference>
<organism evidence="1 2">
    <name type="scientific">Rhynchosporium agropyri</name>
    <dbReference type="NCBI Taxonomy" id="914238"/>
    <lineage>
        <taxon>Eukaryota</taxon>
        <taxon>Fungi</taxon>
        <taxon>Dikarya</taxon>
        <taxon>Ascomycota</taxon>
        <taxon>Pezizomycotina</taxon>
        <taxon>Leotiomycetes</taxon>
        <taxon>Helotiales</taxon>
        <taxon>Ploettnerulaceae</taxon>
        <taxon>Rhynchosporium</taxon>
    </lineage>
</organism>
<accession>A0A1E1KTR2</accession>
<sequence>MSQEASSTAGHAVDLHTNFTNVDTFFLDSDHKFCPSIVQIVTRSSRAKRATCNYRIAKSPWRSLEYFMRNLHLLRYGRIHIRVPVNKTILPSVRTLQPGSERSERPIAFTQPQQVIYPTTARARRPPISNCIEQYWFGLLDYALATEFELADEDIYRAKMMNIAFLIINNGLLQSRTMLKAPYVVQNSRPR</sequence>